<reference evidence="1" key="1">
    <citation type="submission" date="2021-07" db="EMBL/GenBank/DDBJ databases">
        <authorList>
            <person name="Branca A.L. A."/>
        </authorList>
    </citation>
    <scope>NUCLEOTIDE SEQUENCE</scope>
</reference>
<name>A0A9W4J2N9_9EURO</name>
<accession>A0A9W4J2N9</accession>
<organism evidence="1 2">
    <name type="scientific">Penicillium salamii</name>
    <dbReference type="NCBI Taxonomy" id="1612424"/>
    <lineage>
        <taxon>Eukaryota</taxon>
        <taxon>Fungi</taxon>
        <taxon>Dikarya</taxon>
        <taxon>Ascomycota</taxon>
        <taxon>Pezizomycotina</taxon>
        <taxon>Eurotiomycetes</taxon>
        <taxon>Eurotiomycetidae</taxon>
        <taxon>Eurotiales</taxon>
        <taxon>Aspergillaceae</taxon>
        <taxon>Penicillium</taxon>
    </lineage>
</organism>
<dbReference type="OrthoDB" id="303107at2759"/>
<protein>
    <submittedName>
        <fullName evidence="1">Uncharacterized protein</fullName>
    </submittedName>
</protein>
<comment type="caution">
    <text evidence="1">The sequence shown here is derived from an EMBL/GenBank/DDBJ whole genome shotgun (WGS) entry which is preliminary data.</text>
</comment>
<proteinExistence type="predicted"/>
<dbReference type="AlphaFoldDB" id="A0A9W4J2N9"/>
<dbReference type="Proteomes" id="UP001152592">
    <property type="component" value="Unassembled WGS sequence"/>
</dbReference>
<dbReference type="EMBL" id="CAJVPD010000232">
    <property type="protein sequence ID" value="CAG8376407.1"/>
    <property type="molecule type" value="Genomic_DNA"/>
</dbReference>
<sequence>MCFVKMVFETSFATLVWILRFTIYALSSVHGCKTYEFLEGSTVGKKYRASAKLGRNCINLTEEDLTDPSQYMH</sequence>
<evidence type="ECO:0000313" key="2">
    <source>
        <dbReference type="Proteomes" id="UP001152592"/>
    </source>
</evidence>
<evidence type="ECO:0000313" key="1">
    <source>
        <dbReference type="EMBL" id="CAG8376407.1"/>
    </source>
</evidence>
<gene>
    <name evidence="1" type="ORF">PSALAMII_LOCUS5205</name>
</gene>